<organism evidence="1 2">
    <name type="scientific">Manihot esculenta</name>
    <name type="common">Cassava</name>
    <name type="synonym">Jatropha manihot</name>
    <dbReference type="NCBI Taxonomy" id="3983"/>
    <lineage>
        <taxon>Eukaryota</taxon>
        <taxon>Viridiplantae</taxon>
        <taxon>Streptophyta</taxon>
        <taxon>Embryophyta</taxon>
        <taxon>Tracheophyta</taxon>
        <taxon>Spermatophyta</taxon>
        <taxon>Magnoliopsida</taxon>
        <taxon>eudicotyledons</taxon>
        <taxon>Gunneridae</taxon>
        <taxon>Pentapetalae</taxon>
        <taxon>rosids</taxon>
        <taxon>fabids</taxon>
        <taxon>Malpighiales</taxon>
        <taxon>Euphorbiaceae</taxon>
        <taxon>Crotonoideae</taxon>
        <taxon>Manihoteae</taxon>
        <taxon>Manihot</taxon>
    </lineage>
</organism>
<proteinExistence type="predicted"/>
<name>A0ACB7HK60_MANES</name>
<comment type="caution">
    <text evidence="1">The sequence shown here is derived from an EMBL/GenBank/DDBJ whole genome shotgun (WGS) entry which is preliminary data.</text>
</comment>
<evidence type="ECO:0000313" key="1">
    <source>
        <dbReference type="EMBL" id="KAG8652665.1"/>
    </source>
</evidence>
<gene>
    <name evidence="1" type="ORF">MANES_06G118000v8</name>
</gene>
<reference evidence="2" key="1">
    <citation type="journal article" date="2016" name="Nat. Biotechnol.">
        <title>Sequencing wild and cultivated cassava and related species reveals extensive interspecific hybridization and genetic diversity.</title>
        <authorList>
            <person name="Bredeson J.V."/>
            <person name="Lyons J.B."/>
            <person name="Prochnik S.E."/>
            <person name="Wu G.A."/>
            <person name="Ha C.M."/>
            <person name="Edsinger-Gonzales E."/>
            <person name="Grimwood J."/>
            <person name="Schmutz J."/>
            <person name="Rabbi I.Y."/>
            <person name="Egesi C."/>
            <person name="Nauluvula P."/>
            <person name="Lebot V."/>
            <person name="Ndunguru J."/>
            <person name="Mkamilo G."/>
            <person name="Bart R.S."/>
            <person name="Setter T.L."/>
            <person name="Gleadow R.M."/>
            <person name="Kulakow P."/>
            <person name="Ferguson M.E."/>
            <person name="Rounsley S."/>
            <person name="Rokhsar D.S."/>
        </authorList>
    </citation>
    <scope>NUCLEOTIDE SEQUENCE [LARGE SCALE GENOMIC DNA]</scope>
    <source>
        <strain evidence="2">cv. AM560-2</strain>
    </source>
</reference>
<keyword evidence="2" id="KW-1185">Reference proteome</keyword>
<dbReference type="Proteomes" id="UP000091857">
    <property type="component" value="Chromosome 6"/>
</dbReference>
<sequence length="790" mass="87741">MLIDFMLASRYSKSSSSSVYIKEEILFMGYCSWLLLPCFIWSSLILGSHQLQPSQTQVLLQLRKHLEYPNQLEIWKDHSVDFCFISSTAQVNVTCQDNFVTELRIRGDKPAKIDNFVGFVIPNQTLSENFSMDSFVVTLARLTSLRVLSLVSLGIWGPLPDKIHRLSSLEYLDLSSNYLSGSVPPKISTMVKLQTLILDDNFFNDTVPNWFASLSNLTILRMRNNQLKGPFPTSLQRVTTLTDVVLSSNEISGNLPSLDSLSNLHLLDLSGNNLDSNLPSMPKGLVSISLSNNSFSGEIPHPYGQLSQLQHLDMSFNKLSGRPPATIFSLPNISFLNLTSNMLSGSLPDHLSCGRKLQFVDISNNSFTGGLPQCLRLESDDRVVKFGGNCLSIDLHHQRTESSCMAMPVKEKQSGVKNIGRLVGVTIGILMVLVLLAFGFLVLCRRYCPRGTSEQHLLHKAVQENSATGLSSEILTNARFISQAAKLGSQGLPMCRSFTLREIKAATRNFDQSTILGEGSYGKLYKGRLEDGTQVAIRCLSSSNKYTIRNLKLRLDLLAKLRHPHLVCLLGHCIDSGGQDDYKVNRIFLVFEYISNGNFRTRLYEDNSGKLLNWSERLTVLIGVAKAVHFLHTGVIPGFFNNQLKTNNILLNEYGIAKLSDYGSSIISEELANSGEGGEGFKSRQMTRLEDDVYSFGFILLESLVGPSVSGRRDKLLLDELASLNSPDGHRKLVNPIVLATCFQESLSTVISITNKCICSESWSRPSFEDILWNLQYAAQIQATADGTKT</sequence>
<protein>
    <submittedName>
        <fullName evidence="1">Uncharacterized protein</fullName>
    </submittedName>
</protein>
<dbReference type="EMBL" id="CM004392">
    <property type="protein sequence ID" value="KAG8652665.1"/>
    <property type="molecule type" value="Genomic_DNA"/>
</dbReference>
<evidence type="ECO:0000313" key="2">
    <source>
        <dbReference type="Proteomes" id="UP000091857"/>
    </source>
</evidence>
<accession>A0ACB7HK60</accession>